<gene>
    <name evidence="2" type="ORF">SDENCHOL_10401</name>
</gene>
<feature type="region of interest" description="Disordered" evidence="1">
    <location>
        <begin position="37"/>
        <end position="59"/>
    </location>
</feature>
<dbReference type="EMBL" id="LT837803">
    <property type="protein sequence ID" value="SMB21812.1"/>
    <property type="molecule type" value="Genomic_DNA"/>
</dbReference>
<accession>A0A7Z7MUA5</accession>
<evidence type="ECO:0000313" key="3">
    <source>
        <dbReference type="Proteomes" id="UP000242886"/>
    </source>
</evidence>
<proteinExistence type="predicted"/>
<organism evidence="2 3">
    <name type="scientific">Sterolibacterium denitrificans</name>
    <dbReference type="NCBI Taxonomy" id="157592"/>
    <lineage>
        <taxon>Bacteria</taxon>
        <taxon>Pseudomonadati</taxon>
        <taxon>Pseudomonadota</taxon>
        <taxon>Betaproteobacteria</taxon>
        <taxon>Nitrosomonadales</taxon>
        <taxon>Sterolibacteriaceae</taxon>
        <taxon>Sterolibacterium</taxon>
    </lineage>
</organism>
<evidence type="ECO:0000256" key="1">
    <source>
        <dbReference type="SAM" id="MobiDB-lite"/>
    </source>
</evidence>
<feature type="compositionally biased region" description="Basic and acidic residues" evidence="1">
    <location>
        <begin position="49"/>
        <end position="59"/>
    </location>
</feature>
<dbReference type="AlphaFoldDB" id="A0A7Z7MUA5"/>
<evidence type="ECO:0000313" key="2">
    <source>
        <dbReference type="EMBL" id="SMB21812.1"/>
    </source>
</evidence>
<reference evidence="2" key="1">
    <citation type="submission" date="2017-03" db="EMBL/GenBank/DDBJ databases">
        <authorList>
            <consortium name="AG Boll"/>
        </authorList>
    </citation>
    <scope>NUCLEOTIDE SEQUENCE [LARGE SCALE GENOMIC DNA]</scope>
    <source>
        <strain evidence="2">Chol</strain>
    </source>
</reference>
<keyword evidence="3" id="KW-1185">Reference proteome</keyword>
<dbReference type="Proteomes" id="UP000242886">
    <property type="component" value="Chromosome SDENCHOL"/>
</dbReference>
<protein>
    <submittedName>
        <fullName evidence="2">Uncharacterized protein</fullName>
    </submittedName>
</protein>
<feature type="compositionally biased region" description="Low complexity" evidence="1">
    <location>
        <begin position="37"/>
        <end position="48"/>
    </location>
</feature>
<name>A0A7Z7MUA5_9PROT</name>
<sequence length="59" mass="6351">MRYSPFPLCLAEFRRRRAGLSGFVCLSAASLETGRSAAAKLGKPAGPAHRQEPEGRSHP</sequence>